<sequence length="94" mass="9654">APPSGGPTSAPRPPRPPTATPPCRSCCAPSRPPGRPVAATAGRCASACSACARRRPPWARSGSPARGIPPRGTWRCWPSASAGSSLRAHRPRPL</sequence>
<feature type="compositionally biased region" description="Pro residues" evidence="1">
    <location>
        <begin position="1"/>
        <end position="20"/>
    </location>
</feature>
<feature type="region of interest" description="Disordered" evidence="1">
    <location>
        <begin position="55"/>
        <end position="94"/>
    </location>
</feature>
<evidence type="ECO:0000313" key="2">
    <source>
        <dbReference type="EMBL" id="CAA9476779.1"/>
    </source>
</evidence>
<dbReference type="AlphaFoldDB" id="A0A6J4RLC6"/>
<protein>
    <submittedName>
        <fullName evidence="2">Uncharacterized protein</fullName>
    </submittedName>
</protein>
<dbReference type="EMBL" id="CADCVO010000135">
    <property type="protein sequence ID" value="CAA9476779.1"/>
    <property type="molecule type" value="Genomic_DNA"/>
</dbReference>
<feature type="non-terminal residue" evidence="2">
    <location>
        <position position="94"/>
    </location>
</feature>
<proteinExistence type="predicted"/>
<feature type="non-terminal residue" evidence="2">
    <location>
        <position position="1"/>
    </location>
</feature>
<accession>A0A6J4RLC6</accession>
<organism evidence="2">
    <name type="scientific">uncultured Solirubrobacteraceae bacterium</name>
    <dbReference type="NCBI Taxonomy" id="1162706"/>
    <lineage>
        <taxon>Bacteria</taxon>
        <taxon>Bacillati</taxon>
        <taxon>Actinomycetota</taxon>
        <taxon>Thermoleophilia</taxon>
        <taxon>Solirubrobacterales</taxon>
        <taxon>Solirubrobacteraceae</taxon>
        <taxon>environmental samples</taxon>
    </lineage>
</organism>
<reference evidence="2" key="1">
    <citation type="submission" date="2020-02" db="EMBL/GenBank/DDBJ databases">
        <authorList>
            <person name="Meier V. D."/>
        </authorList>
    </citation>
    <scope>NUCLEOTIDE SEQUENCE</scope>
    <source>
        <strain evidence="2">AVDCRST_MAG13</strain>
    </source>
</reference>
<evidence type="ECO:0000256" key="1">
    <source>
        <dbReference type="SAM" id="MobiDB-lite"/>
    </source>
</evidence>
<gene>
    <name evidence="2" type="ORF">AVDCRST_MAG13-887</name>
</gene>
<feature type="region of interest" description="Disordered" evidence="1">
    <location>
        <begin position="1"/>
        <end position="25"/>
    </location>
</feature>
<name>A0A6J4RLC6_9ACTN</name>